<dbReference type="EMBL" id="CWQJ01000003">
    <property type="protein sequence ID" value="CSB66419.1"/>
    <property type="molecule type" value="Genomic_DNA"/>
</dbReference>
<dbReference type="AlphaFoldDB" id="A0A0E4GQ06"/>
<dbReference type="KEGG" id="vcx:VAA049_2175"/>
<dbReference type="KEGG" id="vcz:VAB027_387"/>
<reference evidence="1 2" key="1">
    <citation type="submission" date="2015-07" db="EMBL/GenBank/DDBJ databases">
        <authorList>
            <consortium name="Pathogen Informatics"/>
        </authorList>
    </citation>
    <scope>NUCLEOTIDE SEQUENCE [LARGE SCALE GENOMIC DNA]</scope>
    <source>
        <strain evidence="1 2">A325</strain>
    </source>
</reference>
<gene>
    <name evidence="1" type="ORF">ERS013201_00583</name>
</gene>
<dbReference type="Proteomes" id="UP000046067">
    <property type="component" value="Unassembled WGS sequence"/>
</dbReference>
<evidence type="ECO:0000313" key="2">
    <source>
        <dbReference type="Proteomes" id="UP000046067"/>
    </source>
</evidence>
<sequence>MTICACIFYELHLNFGTKTEKLTNKLLESVYAKGKYKMKSQA</sequence>
<protein>
    <submittedName>
        <fullName evidence="1">Uncharacterized protein</fullName>
    </submittedName>
</protein>
<evidence type="ECO:0000313" key="1">
    <source>
        <dbReference type="EMBL" id="CSB66419.1"/>
    </source>
</evidence>
<accession>A0A0E4GQ06</accession>
<name>A0A0E4GQ06_VIBCL</name>
<organism evidence="1 2">
    <name type="scientific">Vibrio cholerae</name>
    <dbReference type="NCBI Taxonomy" id="666"/>
    <lineage>
        <taxon>Bacteria</taxon>
        <taxon>Pseudomonadati</taxon>
        <taxon>Pseudomonadota</taxon>
        <taxon>Gammaproteobacteria</taxon>
        <taxon>Vibrionales</taxon>
        <taxon>Vibrionaceae</taxon>
        <taxon>Vibrio</taxon>
    </lineage>
</organism>
<proteinExistence type="predicted"/>